<dbReference type="PANTHER" id="PTHR33710">
    <property type="entry name" value="BNAC02G09200D PROTEIN"/>
    <property type="match status" value="1"/>
</dbReference>
<dbReference type="AlphaFoldDB" id="A0A7J6FQY8"/>
<dbReference type="InterPro" id="IPR026960">
    <property type="entry name" value="RVT-Znf"/>
</dbReference>
<evidence type="ECO:0000313" key="5">
    <source>
        <dbReference type="Proteomes" id="UP000525078"/>
    </source>
</evidence>
<dbReference type="PROSITE" id="PS50158">
    <property type="entry name" value="ZF_CCHC"/>
    <property type="match status" value="1"/>
</dbReference>
<dbReference type="InterPro" id="IPR036691">
    <property type="entry name" value="Endo/exonu/phosph_ase_sf"/>
</dbReference>
<keyword evidence="1" id="KW-0479">Metal-binding</keyword>
<evidence type="ECO:0000313" key="4">
    <source>
        <dbReference type="EMBL" id="KAF4373144.1"/>
    </source>
</evidence>
<dbReference type="EMBL" id="JAATIP010000101">
    <property type="protein sequence ID" value="KAF4373144.1"/>
    <property type="molecule type" value="Genomic_DNA"/>
</dbReference>
<dbReference type="GO" id="GO:0003676">
    <property type="term" value="F:nucleic acid binding"/>
    <property type="evidence" value="ECO:0007669"/>
    <property type="project" value="InterPro"/>
</dbReference>
<dbReference type="Pfam" id="PF14392">
    <property type="entry name" value="zf-CCHC_4"/>
    <property type="match status" value="1"/>
</dbReference>
<sequence>MYGGPLAMGSGLLPTDTVRCVVGYCIPFFHVRKNNPSILDPVDHSPSISLSFPLKPKSTPSVLEPQLLYSSFSISTSLGLVIMASSNDSLVNEMIAETENCCLEDFSIQVAPDLESAQETIAKTVVGRLYSKKMISHGTLRKTLSGIPQEVKFVLENGPWNPCGGFLLVTSLPEDGRWESADLLKLDIWVKAKGVPLPYLTEDCLAQMAKRMGLLLSANKVRRNGIVVNDFLRFQVRLDLSRPLLAGVSLPEINQKKIWSYFKYERLPIFCYKCGVIGHLEDDCSGLKRMVTAHNGRSLPLYGSWLKDGSRLENGFALLEVEEIQDIQRLEKEDISTGGNGPSAAPPAAQLGGVAIQFPEKSTGDRGNPGCAEVADVPAGRTRVEQVGMEGVVSQKGDNEFNVAYNDYVDMTHFPSKHVIHVANLFKDKLGPIKFGAAREEVDQTGPKSGLVQKLKKPKLIGPRGIPKPSIFGRRPNNMGHSSGAKRKKLLNDVVNVDPFVAESDGLSCLVGVDKTGIKDAFAEESGVNHLANSNSSDVSVDPNKKSRLLINSLRSNEGSFGFIQEQKDGINGSAPTDETKMANLPPGHKSGTIQVSEQRRGPLPLGFDDCHGGVDLGCTGNFFTWSNGRSLPALVKERLDRAICDPDWIILYPKAGVKSLAIKDSDHAAVLLDLLFDRERFKTPFRYLDAWSRDESCKDVIREAWAISVHGIRSFQLVSKLDNTRRRLSIWNRTHFGLCKEKLKTLNRLLLEYWEGGIKSFWNHDSPKSLSFGARSILASRDLIRKESCFLIANGRATNLRHAPWIPWLDWDQFRAAFNPMITPISTHVSSLLNEEREWDYLQAATWMVPSVASSLHLISLLPIHHEDRLIWKDATNGEFSPRVAYKSIIKGRLGEKDLFWGRIWKLKISERMKLFLWKLGRDILPFGERLQRIFGNDVVCAVCEEH</sequence>
<organism evidence="4 5">
    <name type="scientific">Cannabis sativa</name>
    <name type="common">Hemp</name>
    <name type="synonym">Marijuana</name>
    <dbReference type="NCBI Taxonomy" id="3483"/>
    <lineage>
        <taxon>Eukaryota</taxon>
        <taxon>Viridiplantae</taxon>
        <taxon>Streptophyta</taxon>
        <taxon>Embryophyta</taxon>
        <taxon>Tracheophyta</taxon>
        <taxon>Spermatophyta</taxon>
        <taxon>Magnoliopsida</taxon>
        <taxon>eudicotyledons</taxon>
        <taxon>Gunneridae</taxon>
        <taxon>Pentapetalae</taxon>
        <taxon>rosids</taxon>
        <taxon>fabids</taxon>
        <taxon>Rosales</taxon>
        <taxon>Cannabaceae</taxon>
        <taxon>Cannabis</taxon>
    </lineage>
</organism>
<proteinExistence type="predicted"/>
<dbReference type="InterPro" id="IPR001878">
    <property type="entry name" value="Znf_CCHC"/>
</dbReference>
<dbReference type="SUPFAM" id="SSF56219">
    <property type="entry name" value="DNase I-like"/>
    <property type="match status" value="1"/>
</dbReference>
<feature type="region of interest" description="Disordered" evidence="2">
    <location>
        <begin position="465"/>
        <end position="485"/>
    </location>
</feature>
<keyword evidence="1" id="KW-0862">Zinc</keyword>
<reference evidence="4 5" key="1">
    <citation type="journal article" date="2020" name="bioRxiv">
        <title>Sequence and annotation of 42 cannabis genomes reveals extensive copy number variation in cannabinoid synthesis and pathogen resistance genes.</title>
        <authorList>
            <person name="Mckernan K.J."/>
            <person name="Helbert Y."/>
            <person name="Kane L.T."/>
            <person name="Ebling H."/>
            <person name="Zhang L."/>
            <person name="Liu B."/>
            <person name="Eaton Z."/>
            <person name="Mclaughlin S."/>
            <person name="Kingan S."/>
            <person name="Baybayan P."/>
            <person name="Concepcion G."/>
            <person name="Jordan M."/>
            <person name="Riva A."/>
            <person name="Barbazuk W."/>
            <person name="Harkins T."/>
        </authorList>
    </citation>
    <scope>NUCLEOTIDE SEQUENCE [LARGE SCALE GENOMIC DNA]</scope>
    <source>
        <strain evidence="5">cv. Jamaican Lion 4</strain>
        <tissue evidence="4">Leaf</tissue>
    </source>
</reference>
<name>A0A7J6FQY8_CANSA</name>
<keyword evidence="1" id="KW-0863">Zinc-finger</keyword>
<gene>
    <name evidence="4" type="ORF">F8388_019326</name>
</gene>
<evidence type="ECO:0000256" key="2">
    <source>
        <dbReference type="SAM" id="MobiDB-lite"/>
    </source>
</evidence>
<dbReference type="PANTHER" id="PTHR33710:SF77">
    <property type="entry name" value="DNASE I-LIKE SUPERFAMILY PROTEIN"/>
    <property type="match status" value="1"/>
</dbReference>
<dbReference type="Pfam" id="PF13966">
    <property type="entry name" value="zf-RVT"/>
    <property type="match status" value="1"/>
</dbReference>
<accession>A0A7J6FQY8</accession>
<evidence type="ECO:0000256" key="1">
    <source>
        <dbReference type="PROSITE-ProRule" id="PRU00047"/>
    </source>
</evidence>
<evidence type="ECO:0000259" key="3">
    <source>
        <dbReference type="PROSITE" id="PS50158"/>
    </source>
</evidence>
<dbReference type="InterPro" id="IPR025836">
    <property type="entry name" value="Zn_knuckle_CX2CX4HX4C"/>
</dbReference>
<feature type="domain" description="CCHC-type" evidence="3">
    <location>
        <begin position="271"/>
        <end position="284"/>
    </location>
</feature>
<comment type="caution">
    <text evidence="4">The sequence shown here is derived from an EMBL/GenBank/DDBJ whole genome shotgun (WGS) entry which is preliminary data.</text>
</comment>
<protein>
    <recommendedName>
        <fullName evidence="3">CCHC-type domain-containing protein</fullName>
    </recommendedName>
</protein>
<dbReference type="Proteomes" id="UP000525078">
    <property type="component" value="Unassembled WGS sequence"/>
</dbReference>
<dbReference type="GO" id="GO:0008270">
    <property type="term" value="F:zinc ion binding"/>
    <property type="evidence" value="ECO:0007669"/>
    <property type="project" value="UniProtKB-KW"/>
</dbReference>